<comment type="caution">
    <text evidence="2">The sequence shown here is derived from an EMBL/GenBank/DDBJ whole genome shotgun (WGS) entry which is preliminary data.</text>
</comment>
<dbReference type="InterPro" id="IPR050742">
    <property type="entry name" value="Helicase_Restrict-Modif_Enz"/>
</dbReference>
<sequence length="851" mass="93690">MKFKLESYQTTAVESALTNLAKARAGYLEDGERTAVGLTAPTGAGKTVVATAVLEGIYKGTPTRKPNPNMTVLWITDDRALNAQTINKITQASGGAIDINRIRYIGEIDQRTLEPGVIYFVHIQAMQKNSTLHAVRPDGSHNDKRTHGAWDMIANTVRERGEDFLVVWDEAHRGSGTKNTDRKSIAGTIVGGGTTNLGTMQPPAPVVLGISATPDRFKAAMQAADRTMRPVEVKAGDVRESGLLKDRILLRSIGESQSADNTMLALAVEDLKSADEAWRAHHETTGDRLVEPLLVIQVEQGMAPAKEEARLAEILSVIESTWPALSGYAVAHAFGDPHGPKKVGDRTIRYLPPEAISGDDQARAVLFKSALTTGWDCPRAEVMISFQNKDSFTEIAQLIGRLVRTPLAKRAETGDDRLNEVAAYLPGFRPEHVARVVNALTEDETVEVNIVVAPVVCEKSSEVPADLFELLDTVPSYTRQKNSFSSRTAQLMRLAAALTEHGLVEHGSAKAKQWIVDQMRAADGQRSNEIDTKVGDIMSLTISTTMVAYGETIMQSVGKSDTTTNERDLEGYFQKAKRLLPDGSANWYFKELCDAGEEEVDASARLAAMAELGFKTVIEEQAAVLIGKWREDHRAKVSMRPRHVRDQIEPMWHLSESPMLPTTVEIRDVYPAATEKIRDKTTEPIPTRSSHLYVIPTGKPNAGEFPVDTSRSSWEAQVLDVELAAETLVGWYRNPSSGRHALAVPYMFGDKHQLMHPDFLFWHDDGDGEYVMDIVDPHRFDLADTSAKWSALSRYAQDHPDRIRRCLAIAKVSDSLRALDLATPGIDQEIAEATNQNLIEAIFLAQGMAYP</sequence>
<dbReference type="Proteomes" id="UP000655868">
    <property type="component" value="Unassembled WGS sequence"/>
</dbReference>
<name>A0A934U5N2_9NOCA</name>
<keyword evidence="3" id="KW-1185">Reference proteome</keyword>
<dbReference type="PANTHER" id="PTHR47396">
    <property type="entry name" value="TYPE I RESTRICTION ENZYME ECOKI R PROTEIN"/>
    <property type="match status" value="1"/>
</dbReference>
<dbReference type="SUPFAM" id="SSF52540">
    <property type="entry name" value="P-loop containing nucleoside triphosphate hydrolases"/>
    <property type="match status" value="2"/>
</dbReference>
<dbReference type="GO" id="GO:0016787">
    <property type="term" value="F:hydrolase activity"/>
    <property type="evidence" value="ECO:0007669"/>
    <property type="project" value="InterPro"/>
</dbReference>
<proteinExistence type="predicted"/>
<evidence type="ECO:0000259" key="1">
    <source>
        <dbReference type="Pfam" id="PF04851"/>
    </source>
</evidence>
<dbReference type="AlphaFoldDB" id="A0A934U5N2"/>
<keyword evidence="2" id="KW-0547">Nucleotide-binding</keyword>
<dbReference type="GO" id="GO:0004386">
    <property type="term" value="F:helicase activity"/>
    <property type="evidence" value="ECO:0007669"/>
    <property type="project" value="UniProtKB-KW"/>
</dbReference>
<dbReference type="InterPro" id="IPR027417">
    <property type="entry name" value="P-loop_NTPase"/>
</dbReference>
<evidence type="ECO:0000313" key="2">
    <source>
        <dbReference type="EMBL" id="MBJ8341043.1"/>
    </source>
</evidence>
<organism evidence="2 3">
    <name type="scientific">Antrihabitans stalagmiti</name>
    <dbReference type="NCBI Taxonomy" id="2799499"/>
    <lineage>
        <taxon>Bacteria</taxon>
        <taxon>Bacillati</taxon>
        <taxon>Actinomycetota</taxon>
        <taxon>Actinomycetes</taxon>
        <taxon>Mycobacteriales</taxon>
        <taxon>Nocardiaceae</taxon>
        <taxon>Antrihabitans</taxon>
    </lineage>
</organism>
<keyword evidence="2" id="KW-0067">ATP-binding</keyword>
<protein>
    <submittedName>
        <fullName evidence="2">DEAD/DEAH box helicase family protein</fullName>
    </submittedName>
</protein>
<dbReference type="Gene3D" id="3.40.50.300">
    <property type="entry name" value="P-loop containing nucleotide triphosphate hydrolases"/>
    <property type="match status" value="1"/>
</dbReference>
<reference evidence="2" key="1">
    <citation type="submission" date="2020-12" db="EMBL/GenBank/DDBJ databases">
        <title>Antrihabitans popcorni sp. nov. and Antrihabitans auranticaus sp. nov., isolated from a larva cave.</title>
        <authorList>
            <person name="Lee S.D."/>
            <person name="Kim I.S."/>
        </authorList>
    </citation>
    <scope>NUCLEOTIDE SEQUENCE</scope>
    <source>
        <strain evidence="2">YC3-6</strain>
    </source>
</reference>
<dbReference type="PANTHER" id="PTHR47396:SF1">
    <property type="entry name" value="ATP-DEPENDENT HELICASE IRC3-RELATED"/>
    <property type="match status" value="1"/>
</dbReference>
<dbReference type="Pfam" id="PF04851">
    <property type="entry name" value="ResIII"/>
    <property type="match status" value="1"/>
</dbReference>
<accession>A0A934U5N2</accession>
<dbReference type="GO" id="GO:0005829">
    <property type="term" value="C:cytosol"/>
    <property type="evidence" value="ECO:0007669"/>
    <property type="project" value="TreeGrafter"/>
</dbReference>
<dbReference type="EMBL" id="JAEMNV010000006">
    <property type="protein sequence ID" value="MBJ8341043.1"/>
    <property type="molecule type" value="Genomic_DNA"/>
</dbReference>
<dbReference type="GO" id="GO:0003677">
    <property type="term" value="F:DNA binding"/>
    <property type="evidence" value="ECO:0007669"/>
    <property type="project" value="InterPro"/>
</dbReference>
<keyword evidence="2" id="KW-0378">Hydrolase</keyword>
<gene>
    <name evidence="2" type="ORF">JGU71_19330</name>
</gene>
<feature type="domain" description="Helicase/UvrB N-terminal" evidence="1">
    <location>
        <begin position="2"/>
        <end position="216"/>
    </location>
</feature>
<dbReference type="GO" id="GO:0005524">
    <property type="term" value="F:ATP binding"/>
    <property type="evidence" value="ECO:0007669"/>
    <property type="project" value="InterPro"/>
</dbReference>
<dbReference type="InterPro" id="IPR006935">
    <property type="entry name" value="Helicase/UvrB_N"/>
</dbReference>
<evidence type="ECO:0000313" key="3">
    <source>
        <dbReference type="Proteomes" id="UP000655868"/>
    </source>
</evidence>
<dbReference type="RefSeq" id="WP_199705915.1">
    <property type="nucleotide sequence ID" value="NZ_JAEMNV010000006.1"/>
</dbReference>
<keyword evidence="2" id="KW-0347">Helicase</keyword>